<accession>A0A5B7STJ4</accession>
<feature type="transmembrane region" description="Helical" evidence="2">
    <location>
        <begin position="99"/>
        <end position="120"/>
    </location>
</feature>
<keyword evidence="2" id="KW-0472">Membrane</keyword>
<feature type="transmembrane region" description="Helical" evidence="2">
    <location>
        <begin position="29"/>
        <end position="46"/>
    </location>
</feature>
<dbReference type="KEGG" id="asag:FGM00_11280"/>
<dbReference type="EMBL" id="CP040710">
    <property type="protein sequence ID" value="QCX00659.1"/>
    <property type="molecule type" value="Genomic_DNA"/>
</dbReference>
<keyword evidence="2" id="KW-1133">Transmembrane helix</keyword>
<organism evidence="3 4">
    <name type="scientific">Aggregatimonas sangjinii</name>
    <dbReference type="NCBI Taxonomy" id="2583587"/>
    <lineage>
        <taxon>Bacteria</taxon>
        <taxon>Pseudomonadati</taxon>
        <taxon>Bacteroidota</taxon>
        <taxon>Flavobacteriia</taxon>
        <taxon>Flavobacteriales</taxon>
        <taxon>Flavobacteriaceae</taxon>
        <taxon>Aggregatimonas</taxon>
    </lineage>
</organism>
<protein>
    <submittedName>
        <fullName evidence="3">DUF4134 domain-containing protein</fullName>
    </submittedName>
</protein>
<evidence type="ECO:0000256" key="2">
    <source>
        <dbReference type="SAM" id="Phobius"/>
    </source>
</evidence>
<keyword evidence="2" id="KW-0812">Transmembrane</keyword>
<feature type="transmembrane region" description="Helical" evidence="2">
    <location>
        <begin position="66"/>
        <end position="87"/>
    </location>
</feature>
<feature type="region of interest" description="Disordered" evidence="1">
    <location>
        <begin position="1"/>
        <end position="23"/>
    </location>
</feature>
<reference evidence="3 4" key="1">
    <citation type="submission" date="2019-05" db="EMBL/GenBank/DDBJ databases">
        <title>Genome sequencing of F202Z8.</title>
        <authorList>
            <person name="Kwon Y.M."/>
        </authorList>
    </citation>
    <scope>NUCLEOTIDE SEQUENCE [LARGE SCALE GENOMIC DNA]</scope>
    <source>
        <strain evidence="3 4">F202Z8</strain>
    </source>
</reference>
<evidence type="ECO:0000313" key="4">
    <source>
        <dbReference type="Proteomes" id="UP000310017"/>
    </source>
</evidence>
<evidence type="ECO:0000256" key="1">
    <source>
        <dbReference type="SAM" id="MobiDB-lite"/>
    </source>
</evidence>
<feature type="compositionally biased region" description="Basic residues" evidence="1">
    <location>
        <begin position="1"/>
        <end position="12"/>
    </location>
</feature>
<dbReference type="Proteomes" id="UP000310017">
    <property type="component" value="Chromosome"/>
</dbReference>
<name>A0A5B7STJ4_9FLAO</name>
<dbReference type="OrthoDB" id="1441378at2"/>
<keyword evidence="4" id="KW-1185">Reference proteome</keyword>
<dbReference type="RefSeq" id="WP_138853004.1">
    <property type="nucleotide sequence ID" value="NZ_CP040710.1"/>
</dbReference>
<sequence length="123" mass="13447">MKQKKGKLKKQGNNKDGNKQLSRDKRRKVFLTLGLLVCASVVLYAGNTPKTQADIETKVTEWQTAVTSILNILVGIYGVVGGFLVFVQYMQGNEQAQKNLIRFIIGLAVFGIAATVASFLSTP</sequence>
<evidence type="ECO:0000313" key="3">
    <source>
        <dbReference type="EMBL" id="QCX00659.1"/>
    </source>
</evidence>
<gene>
    <name evidence="3" type="ORF">FGM00_11280</name>
</gene>
<dbReference type="AlphaFoldDB" id="A0A5B7STJ4"/>
<proteinExistence type="predicted"/>